<dbReference type="InterPro" id="IPR032675">
    <property type="entry name" value="LRR_dom_sf"/>
</dbReference>
<dbReference type="PANTHER" id="PTHR32093:SF86">
    <property type="entry name" value="EXTENSIN-LIKE PROTEIN"/>
    <property type="match status" value="1"/>
</dbReference>
<evidence type="ECO:0000256" key="2">
    <source>
        <dbReference type="ARBA" id="ARBA00022525"/>
    </source>
</evidence>
<dbReference type="AlphaFoldDB" id="A0AA41SND0"/>
<dbReference type="EMBL" id="JAJJMA010179998">
    <property type="protein sequence ID" value="MCL7037528.1"/>
    <property type="molecule type" value="Genomic_DNA"/>
</dbReference>
<name>A0AA41SND0_PAPNU</name>
<reference evidence="6" key="1">
    <citation type="submission" date="2022-03" db="EMBL/GenBank/DDBJ databases">
        <title>A functionally conserved STORR gene fusion in Papaver species that diverged 16.8 million years ago.</title>
        <authorList>
            <person name="Catania T."/>
        </authorList>
    </citation>
    <scope>NUCLEOTIDE SEQUENCE</scope>
    <source>
        <strain evidence="6">S-191538</strain>
    </source>
</reference>
<evidence type="ECO:0000256" key="1">
    <source>
        <dbReference type="ARBA" id="ARBA00004613"/>
    </source>
</evidence>
<dbReference type="InterPro" id="IPR001611">
    <property type="entry name" value="Leu-rich_rpt"/>
</dbReference>
<feature type="compositionally biased region" description="Basic and acidic residues" evidence="5">
    <location>
        <begin position="150"/>
        <end position="164"/>
    </location>
</feature>
<feature type="compositionally biased region" description="Low complexity" evidence="5">
    <location>
        <begin position="189"/>
        <end position="198"/>
    </location>
</feature>
<evidence type="ECO:0000256" key="4">
    <source>
        <dbReference type="ARBA" id="ARBA00022737"/>
    </source>
</evidence>
<evidence type="ECO:0000256" key="3">
    <source>
        <dbReference type="ARBA" id="ARBA00022729"/>
    </source>
</evidence>
<organism evidence="6 7">
    <name type="scientific">Papaver nudicaule</name>
    <name type="common">Iceland poppy</name>
    <dbReference type="NCBI Taxonomy" id="74823"/>
    <lineage>
        <taxon>Eukaryota</taxon>
        <taxon>Viridiplantae</taxon>
        <taxon>Streptophyta</taxon>
        <taxon>Embryophyta</taxon>
        <taxon>Tracheophyta</taxon>
        <taxon>Spermatophyta</taxon>
        <taxon>Magnoliopsida</taxon>
        <taxon>Ranunculales</taxon>
        <taxon>Papaveraceae</taxon>
        <taxon>Papaveroideae</taxon>
        <taxon>Papaver</taxon>
    </lineage>
</organism>
<dbReference type="GO" id="GO:0005576">
    <property type="term" value="C:extracellular region"/>
    <property type="evidence" value="ECO:0007669"/>
    <property type="project" value="UniProtKB-SubCell"/>
</dbReference>
<feature type="region of interest" description="Disordered" evidence="5">
    <location>
        <begin position="150"/>
        <end position="198"/>
    </location>
</feature>
<dbReference type="Gene3D" id="3.80.10.10">
    <property type="entry name" value="Ribonuclease Inhibitor"/>
    <property type="match status" value="1"/>
</dbReference>
<dbReference type="Pfam" id="PF00560">
    <property type="entry name" value="LRR_1"/>
    <property type="match status" value="2"/>
</dbReference>
<evidence type="ECO:0000313" key="6">
    <source>
        <dbReference type="EMBL" id="MCL7037528.1"/>
    </source>
</evidence>
<keyword evidence="4" id="KW-0677">Repeat</keyword>
<keyword evidence="7" id="KW-1185">Reference proteome</keyword>
<keyword evidence="3" id="KW-0732">Signal</keyword>
<sequence>MGPGLKEILFLNNQLTGCIPEGVGMLTDMEVLDLSFNSFTGHLPNSMSCLEEIEVLNFAHNKFSGVLPDLVCSLKSLINLTVSFNFFSGFDQECNKLFYGNVGFDFSGNCIPGRDYQRPQPQCEINPGGINCMRIPLSRPLMCGSSMEFQTKESNTKEQSLKKESKSKHSNAKESNTKQGNTKQSAFHPSSSVSSPPP</sequence>
<keyword evidence="2" id="KW-0964">Secreted</keyword>
<protein>
    <submittedName>
        <fullName evidence="6">Uncharacterized protein</fullName>
    </submittedName>
</protein>
<evidence type="ECO:0000256" key="5">
    <source>
        <dbReference type="SAM" id="MobiDB-lite"/>
    </source>
</evidence>
<dbReference type="PANTHER" id="PTHR32093">
    <property type="entry name" value="LEUCINE-RICH REPEAT EXTENSIN-LIKE PROTEIN 3-RELATED"/>
    <property type="match status" value="1"/>
</dbReference>
<evidence type="ECO:0000313" key="7">
    <source>
        <dbReference type="Proteomes" id="UP001177140"/>
    </source>
</evidence>
<dbReference type="InterPro" id="IPR051582">
    <property type="entry name" value="LRR_extensin-like_regulator"/>
</dbReference>
<proteinExistence type="predicted"/>
<comment type="caution">
    <text evidence="6">The sequence shown here is derived from an EMBL/GenBank/DDBJ whole genome shotgun (WGS) entry which is preliminary data.</text>
</comment>
<feature type="compositionally biased region" description="Polar residues" evidence="5">
    <location>
        <begin position="177"/>
        <end position="188"/>
    </location>
</feature>
<dbReference type="Proteomes" id="UP001177140">
    <property type="component" value="Unassembled WGS sequence"/>
</dbReference>
<dbReference type="SUPFAM" id="SSF52058">
    <property type="entry name" value="L domain-like"/>
    <property type="match status" value="1"/>
</dbReference>
<gene>
    <name evidence="6" type="ORF">MKW94_004007</name>
</gene>
<comment type="subcellular location">
    <subcellularLocation>
        <location evidence="1">Secreted</location>
    </subcellularLocation>
</comment>
<accession>A0AA41SND0</accession>